<gene>
    <name evidence="2" type="ORF">GLW01_06885</name>
</gene>
<reference evidence="2 3" key="1">
    <citation type="submission" date="2019-11" db="EMBL/GenBank/DDBJ databases">
        <title>Genome sequences of 17 halophilic strains isolated from different environments.</title>
        <authorList>
            <person name="Furrow R.E."/>
        </authorList>
    </citation>
    <scope>NUCLEOTIDE SEQUENCE [LARGE SCALE GENOMIC DNA]</scope>
    <source>
        <strain evidence="2 3">22507_15_FS</strain>
    </source>
</reference>
<name>A0A9X5B5H0_9GAMM</name>
<organism evidence="2 3">
    <name type="scientific">Vreelandella halophila</name>
    <dbReference type="NCBI Taxonomy" id="86177"/>
    <lineage>
        <taxon>Bacteria</taxon>
        <taxon>Pseudomonadati</taxon>
        <taxon>Pseudomonadota</taxon>
        <taxon>Gammaproteobacteria</taxon>
        <taxon>Oceanospirillales</taxon>
        <taxon>Halomonadaceae</taxon>
        <taxon>Vreelandella</taxon>
    </lineage>
</organism>
<dbReference type="AlphaFoldDB" id="A0A9X5B5H0"/>
<dbReference type="Proteomes" id="UP000460751">
    <property type="component" value="Unassembled WGS sequence"/>
</dbReference>
<sequence length="25" mass="3069">MKKDQKIPAKDIKLARERMKEVKKR</sequence>
<comment type="caution">
    <text evidence="2">The sequence shown here is derived from an EMBL/GenBank/DDBJ whole genome shotgun (WGS) entry which is preliminary data.</text>
</comment>
<keyword evidence="3" id="KW-1185">Reference proteome</keyword>
<proteinExistence type="predicted"/>
<evidence type="ECO:0000313" key="2">
    <source>
        <dbReference type="EMBL" id="MYL26519.1"/>
    </source>
</evidence>
<dbReference type="EMBL" id="WMEX01000003">
    <property type="protein sequence ID" value="MYL26519.1"/>
    <property type="molecule type" value="Genomic_DNA"/>
</dbReference>
<evidence type="ECO:0000256" key="1">
    <source>
        <dbReference type="SAM" id="MobiDB-lite"/>
    </source>
</evidence>
<evidence type="ECO:0000313" key="3">
    <source>
        <dbReference type="Proteomes" id="UP000460751"/>
    </source>
</evidence>
<protein>
    <submittedName>
        <fullName evidence="2">Uncharacterized protein</fullName>
    </submittedName>
</protein>
<accession>A0A9X5B5H0</accession>
<feature type="region of interest" description="Disordered" evidence="1">
    <location>
        <begin position="1"/>
        <end position="25"/>
    </location>
</feature>